<dbReference type="AlphaFoldDB" id="A0A1H4DFB1"/>
<dbReference type="PROSITE" id="PS00063">
    <property type="entry name" value="ALDOKETO_REDUCTASE_3"/>
    <property type="match status" value="1"/>
</dbReference>
<dbReference type="SUPFAM" id="SSF51430">
    <property type="entry name" value="NAD(P)-linked oxidoreductase"/>
    <property type="match status" value="1"/>
</dbReference>
<sequence>MEYKVLNNGLRMPMVGLGVYNISDGETQRVVENAVSVGYRSIDTAAMYYNEKGVGDAVRACGVPRKELFITTKICDSCYTREETLRTARHSMKQLGLDYVDLMLIHWPVGNPTVMWHTLEELYEQGVFKAIGVSNFYPNTFPKIVNDAKVMPVVNQCETHVLYQQRKMLEYLKPYNTALEAWSPLAEGKHGIFRNKTLTNIGEKYGKTSAQVALKFLIQNGIVIIPKTTHKERMVENINLFDFNLTDDDLQEIRLLDTGRNVTGWPSDALRHEV</sequence>
<evidence type="ECO:0000256" key="6">
    <source>
        <dbReference type="PIRSR" id="PIRSR000097-3"/>
    </source>
</evidence>
<dbReference type="InterPro" id="IPR018170">
    <property type="entry name" value="Aldo/ket_reductase_CS"/>
</dbReference>
<dbReference type="Proteomes" id="UP000182257">
    <property type="component" value="Unassembled WGS sequence"/>
</dbReference>
<evidence type="ECO:0000256" key="3">
    <source>
        <dbReference type="ARBA" id="ARBA00023002"/>
    </source>
</evidence>
<protein>
    <submittedName>
        <fullName evidence="8">Aldo/keto reductase</fullName>
    </submittedName>
</protein>
<evidence type="ECO:0000256" key="4">
    <source>
        <dbReference type="PIRSR" id="PIRSR000097-1"/>
    </source>
</evidence>
<dbReference type="EMBL" id="FNRF01000004">
    <property type="protein sequence ID" value="SEA71130.1"/>
    <property type="molecule type" value="Genomic_DNA"/>
</dbReference>
<dbReference type="PANTHER" id="PTHR43827">
    <property type="entry name" value="2,5-DIKETO-D-GLUCONIC ACID REDUCTASE"/>
    <property type="match status" value="1"/>
</dbReference>
<dbReference type="OrthoDB" id="9804790at2"/>
<feature type="site" description="Lowers pKa of active site Tyr" evidence="6">
    <location>
        <position position="73"/>
    </location>
</feature>
<evidence type="ECO:0000256" key="2">
    <source>
        <dbReference type="ARBA" id="ARBA00022857"/>
    </source>
</evidence>
<dbReference type="InterPro" id="IPR023210">
    <property type="entry name" value="NADP_OxRdtase_dom"/>
</dbReference>
<accession>A0A1H4DFB1</accession>
<dbReference type="Gene3D" id="3.20.20.100">
    <property type="entry name" value="NADP-dependent oxidoreductase domain"/>
    <property type="match status" value="1"/>
</dbReference>
<feature type="binding site" evidence="5">
    <location>
        <position position="106"/>
    </location>
    <ligand>
        <name>substrate</name>
    </ligand>
</feature>
<evidence type="ECO:0000256" key="1">
    <source>
        <dbReference type="ARBA" id="ARBA00007905"/>
    </source>
</evidence>
<dbReference type="PANTHER" id="PTHR43827:SF3">
    <property type="entry name" value="NADP-DEPENDENT OXIDOREDUCTASE DOMAIN-CONTAINING PROTEIN"/>
    <property type="match status" value="1"/>
</dbReference>
<dbReference type="FunFam" id="3.20.20.100:FF:000015">
    <property type="entry name" value="Oxidoreductase, aldo/keto reductase family"/>
    <property type="match status" value="1"/>
</dbReference>
<comment type="similarity">
    <text evidence="1">Belongs to the aldo/keto reductase family.</text>
</comment>
<feature type="domain" description="NADP-dependent oxidoreductase" evidence="7">
    <location>
        <begin position="21"/>
        <end position="254"/>
    </location>
</feature>
<dbReference type="Pfam" id="PF00248">
    <property type="entry name" value="Aldo_ket_red"/>
    <property type="match status" value="1"/>
</dbReference>
<dbReference type="InterPro" id="IPR036812">
    <property type="entry name" value="NAD(P)_OxRdtase_dom_sf"/>
</dbReference>
<dbReference type="InterPro" id="IPR020471">
    <property type="entry name" value="AKR"/>
</dbReference>
<reference evidence="8 9" key="1">
    <citation type="submission" date="2016-10" db="EMBL/GenBank/DDBJ databases">
        <authorList>
            <person name="de Groot N.N."/>
        </authorList>
    </citation>
    <scope>NUCLEOTIDE SEQUENCE [LARGE SCALE GENOMIC DNA]</scope>
    <source>
        <strain evidence="8 9">D31d</strain>
    </source>
</reference>
<gene>
    <name evidence="8" type="ORF">SAMN05216462_2274</name>
</gene>
<dbReference type="PROSITE" id="PS00062">
    <property type="entry name" value="ALDOKETO_REDUCTASE_2"/>
    <property type="match status" value="1"/>
</dbReference>
<dbReference type="PRINTS" id="PR00069">
    <property type="entry name" value="ALDKETRDTASE"/>
</dbReference>
<name>A0A1H4DFB1_XYLRU</name>
<dbReference type="PIRSF" id="PIRSF000097">
    <property type="entry name" value="AKR"/>
    <property type="match status" value="1"/>
</dbReference>
<keyword evidence="2" id="KW-0521">NADP</keyword>
<dbReference type="PROSITE" id="PS00798">
    <property type="entry name" value="ALDOKETO_REDUCTASE_1"/>
    <property type="match status" value="1"/>
</dbReference>
<keyword evidence="3" id="KW-0560">Oxidoreductase</keyword>
<evidence type="ECO:0000313" key="9">
    <source>
        <dbReference type="Proteomes" id="UP000182257"/>
    </source>
</evidence>
<evidence type="ECO:0000259" key="7">
    <source>
        <dbReference type="Pfam" id="PF00248"/>
    </source>
</evidence>
<evidence type="ECO:0000313" key="8">
    <source>
        <dbReference type="EMBL" id="SEA71130.1"/>
    </source>
</evidence>
<evidence type="ECO:0000256" key="5">
    <source>
        <dbReference type="PIRSR" id="PIRSR000097-2"/>
    </source>
</evidence>
<dbReference type="GO" id="GO:0016616">
    <property type="term" value="F:oxidoreductase activity, acting on the CH-OH group of donors, NAD or NADP as acceptor"/>
    <property type="evidence" value="ECO:0007669"/>
    <property type="project" value="UniProtKB-ARBA"/>
</dbReference>
<proteinExistence type="inferred from homology"/>
<organism evidence="8 9">
    <name type="scientific">Xylanibacter ruminicola</name>
    <name type="common">Prevotella ruminicola</name>
    <dbReference type="NCBI Taxonomy" id="839"/>
    <lineage>
        <taxon>Bacteria</taxon>
        <taxon>Pseudomonadati</taxon>
        <taxon>Bacteroidota</taxon>
        <taxon>Bacteroidia</taxon>
        <taxon>Bacteroidales</taxon>
        <taxon>Prevotellaceae</taxon>
        <taxon>Xylanibacter</taxon>
    </lineage>
</organism>
<feature type="active site" description="Proton donor" evidence="4">
    <location>
        <position position="48"/>
    </location>
</feature>